<dbReference type="EMBL" id="RKHK01000001">
    <property type="protein sequence ID" value="ROR74401.1"/>
    <property type="molecule type" value="Genomic_DNA"/>
</dbReference>
<evidence type="ECO:0000313" key="2">
    <source>
        <dbReference type="Proteomes" id="UP000280668"/>
    </source>
</evidence>
<gene>
    <name evidence="1" type="ORF">EDD31_2816</name>
</gene>
<accession>A0A3N2BGM1</accession>
<organism evidence="1 2">
    <name type="scientific">Bogoriella caseilytica</name>
    <dbReference type="NCBI Taxonomy" id="56055"/>
    <lineage>
        <taxon>Bacteria</taxon>
        <taxon>Bacillati</taxon>
        <taxon>Actinomycetota</taxon>
        <taxon>Actinomycetes</taxon>
        <taxon>Micrococcales</taxon>
        <taxon>Bogoriellaceae</taxon>
        <taxon>Bogoriella</taxon>
    </lineage>
</organism>
<name>A0A3N2BGM1_9MICO</name>
<dbReference type="RefSeq" id="WP_123304695.1">
    <property type="nucleotide sequence ID" value="NZ_RKHK01000001.1"/>
</dbReference>
<protein>
    <submittedName>
        <fullName evidence="1">Uncharacterized protein</fullName>
    </submittedName>
</protein>
<sequence length="106" mass="11912">MWWIIWTALVLGALALLAWLGWRVWMKAKALAAAAREASELAARIDEAALAEGIGGIDHRPGPLGEPETLEVAVATRERIAEEREFARRRRLDRAVTRWRDAKIIS</sequence>
<proteinExistence type="predicted"/>
<dbReference type="Proteomes" id="UP000280668">
    <property type="component" value="Unassembled WGS sequence"/>
</dbReference>
<dbReference type="AlphaFoldDB" id="A0A3N2BGM1"/>
<keyword evidence="2" id="KW-1185">Reference proteome</keyword>
<reference evidence="1 2" key="1">
    <citation type="submission" date="2018-11" db="EMBL/GenBank/DDBJ databases">
        <title>Sequencing the genomes of 1000 actinobacteria strains.</title>
        <authorList>
            <person name="Klenk H.-P."/>
        </authorList>
    </citation>
    <scope>NUCLEOTIDE SEQUENCE [LARGE SCALE GENOMIC DNA]</scope>
    <source>
        <strain evidence="1 2">DSM 11294</strain>
    </source>
</reference>
<evidence type="ECO:0000313" key="1">
    <source>
        <dbReference type="EMBL" id="ROR74401.1"/>
    </source>
</evidence>
<comment type="caution">
    <text evidence="1">The sequence shown here is derived from an EMBL/GenBank/DDBJ whole genome shotgun (WGS) entry which is preliminary data.</text>
</comment>